<keyword evidence="1" id="KW-0472">Membrane</keyword>
<evidence type="ECO:0000313" key="3">
    <source>
        <dbReference type="EMBL" id="XAY06532.1"/>
    </source>
</evidence>
<gene>
    <name evidence="3" type="ORF">DSM112329_03403</name>
</gene>
<dbReference type="Pfam" id="PF01841">
    <property type="entry name" value="Transglut_core"/>
    <property type="match status" value="1"/>
</dbReference>
<feature type="domain" description="Transglutaminase-like" evidence="2">
    <location>
        <begin position="426"/>
        <end position="496"/>
    </location>
</feature>
<dbReference type="RefSeq" id="WP_354697763.1">
    <property type="nucleotide sequence ID" value="NZ_CP114014.1"/>
</dbReference>
<feature type="transmembrane region" description="Helical" evidence="1">
    <location>
        <begin position="69"/>
        <end position="90"/>
    </location>
</feature>
<dbReference type="SUPFAM" id="SSF54001">
    <property type="entry name" value="Cysteine proteinases"/>
    <property type="match status" value="1"/>
</dbReference>
<keyword evidence="1" id="KW-1133">Transmembrane helix</keyword>
<dbReference type="Gene3D" id="3.10.620.30">
    <property type="match status" value="1"/>
</dbReference>
<dbReference type="EMBL" id="CP114014">
    <property type="protein sequence ID" value="XAY06532.1"/>
    <property type="molecule type" value="Genomic_DNA"/>
</dbReference>
<dbReference type="InterPro" id="IPR052901">
    <property type="entry name" value="Bact_TGase-like"/>
</dbReference>
<proteinExistence type="predicted"/>
<accession>A0AAU7AXZ2</accession>
<organism evidence="3">
    <name type="scientific">Paraconexibacter sp. AEG42_29</name>
    <dbReference type="NCBI Taxonomy" id="2997339"/>
    <lineage>
        <taxon>Bacteria</taxon>
        <taxon>Bacillati</taxon>
        <taxon>Actinomycetota</taxon>
        <taxon>Thermoleophilia</taxon>
        <taxon>Solirubrobacterales</taxon>
        <taxon>Paraconexibacteraceae</taxon>
        <taxon>Paraconexibacter</taxon>
    </lineage>
</organism>
<dbReference type="InterPro" id="IPR038765">
    <property type="entry name" value="Papain-like_cys_pep_sf"/>
</dbReference>
<protein>
    <recommendedName>
        <fullName evidence="2">Transglutaminase-like domain-containing protein</fullName>
    </recommendedName>
</protein>
<dbReference type="SMART" id="SM00460">
    <property type="entry name" value="TGc"/>
    <property type="match status" value="1"/>
</dbReference>
<sequence length="646" mass="66901">MTERVATPPTHVDPPLRSAVLGAGLCGLTATMLSGVVPLALLPVAAVLLIGAALLAGADPEWRQGAERIAIAVAVASVVFSVPGIMAGGPGGLRESLGPLLIGVQLAQAVSWTTVRNLQTGLLVAVGLLLTGASFAPDLVAGLPLLAGWTACLVAVVLLVGQRARASAHLVAPQAAVLPAGTLASTAALAVVIGMVAFLLVPVPVDDTLQRRASAGRSDESNAGRARAYTGSALDTSVRGELSDRPLAEVDHASPRLWRDRAFTAWDGRTWTATSPEVGYPGSGSYRLSGAAIGRTDTVTLLTRGGTVWAPGQIVALDAAGPLVGDSTRDGGFRLPRGTTGYRVSTAAQDLRGLDRDAAVTGDPALLALPRSTTRRTRELAAQITRTATSTHGAVLAIERWLADNATYRLDSPVPAPGEDAVDRFLFVDRTGFCEQFAAAEVVLLRAAGIPARLVTGLAYGMDRGDGTRRFREKDLHAWVEVPFVRAGWVASDPTAGAALAEAAKRSFRERIATAMRTALDATLRFPGGRDGLAAALLALTGAGWLWRRRTTSRPVVASTVATGVGAPGTAPPALAAFLRLDRRLAQSGRAPAESLTELGGRLGATGQRARALAVVEQECYGPTAPDPAEAVAVLDDWNPQETDAT</sequence>
<dbReference type="InterPro" id="IPR002931">
    <property type="entry name" value="Transglutaminase-like"/>
</dbReference>
<feature type="transmembrane region" description="Helical" evidence="1">
    <location>
        <begin position="176"/>
        <end position="201"/>
    </location>
</feature>
<dbReference type="PANTHER" id="PTHR42736">
    <property type="entry name" value="PROTEIN-GLUTAMINE GAMMA-GLUTAMYLTRANSFERASE"/>
    <property type="match status" value="1"/>
</dbReference>
<evidence type="ECO:0000256" key="1">
    <source>
        <dbReference type="SAM" id="Phobius"/>
    </source>
</evidence>
<evidence type="ECO:0000259" key="2">
    <source>
        <dbReference type="SMART" id="SM00460"/>
    </source>
</evidence>
<feature type="transmembrane region" description="Helical" evidence="1">
    <location>
        <begin position="37"/>
        <end position="57"/>
    </location>
</feature>
<dbReference type="AlphaFoldDB" id="A0AAU7AXZ2"/>
<name>A0AAU7AXZ2_9ACTN</name>
<dbReference type="KEGG" id="parq:DSM112329_03403"/>
<reference evidence="3" key="1">
    <citation type="submission" date="2022-12" db="EMBL/GenBank/DDBJ databases">
        <title>Paraconexibacter alkalitolerans sp. nov. and Baekduia alba sp. nov., isolated from soil and emended description of the genera Paraconexibacter (Chun et al., 2020) and Baekduia (An et al., 2020).</title>
        <authorList>
            <person name="Vieira S."/>
            <person name="Huber K.J."/>
            <person name="Geppert A."/>
            <person name="Wolf J."/>
            <person name="Neumann-Schaal M."/>
            <person name="Muesken M."/>
            <person name="Overmann J."/>
        </authorList>
    </citation>
    <scope>NUCLEOTIDE SEQUENCE</scope>
    <source>
        <strain evidence="3">AEG42_29</strain>
    </source>
</reference>
<feature type="transmembrane region" description="Helical" evidence="1">
    <location>
        <begin position="146"/>
        <end position="164"/>
    </location>
</feature>
<dbReference type="PANTHER" id="PTHR42736:SF1">
    <property type="entry name" value="PROTEIN-GLUTAMINE GAMMA-GLUTAMYLTRANSFERASE"/>
    <property type="match status" value="1"/>
</dbReference>
<keyword evidence="1" id="KW-0812">Transmembrane</keyword>